<feature type="binding site" evidence="2">
    <location>
        <begin position="9"/>
        <end position="16"/>
    </location>
    <ligand>
        <name>substrate</name>
    </ligand>
</feature>
<dbReference type="Pfam" id="PF00300">
    <property type="entry name" value="His_Phos_1"/>
    <property type="match status" value="2"/>
</dbReference>
<accession>A0A261FGK8</accession>
<keyword evidence="1" id="KW-0378">Hydrolase</keyword>
<proteinExistence type="predicted"/>
<evidence type="ECO:0000313" key="3">
    <source>
        <dbReference type="EMBL" id="OZG58208.1"/>
    </source>
</evidence>
<dbReference type="GO" id="GO:0045820">
    <property type="term" value="P:negative regulation of glycolytic process"/>
    <property type="evidence" value="ECO:0007669"/>
    <property type="project" value="TreeGrafter"/>
</dbReference>
<dbReference type="InterPro" id="IPR029033">
    <property type="entry name" value="His_PPase_superfam"/>
</dbReference>
<evidence type="ECO:0000256" key="2">
    <source>
        <dbReference type="PIRSR" id="PIRSR613078-2"/>
    </source>
</evidence>
<dbReference type="InterPro" id="IPR051695">
    <property type="entry name" value="Phosphoglycerate_Mutase"/>
</dbReference>
<dbReference type="Proteomes" id="UP000216871">
    <property type="component" value="Unassembled WGS sequence"/>
</dbReference>
<dbReference type="EMBL" id="MWWW01000022">
    <property type="protein sequence ID" value="OZG58208.1"/>
    <property type="molecule type" value="Genomic_DNA"/>
</dbReference>
<dbReference type="SUPFAM" id="SSF53254">
    <property type="entry name" value="Phosphoglycerate mutase-like"/>
    <property type="match status" value="1"/>
</dbReference>
<dbReference type="PANTHER" id="PTHR46517:SF1">
    <property type="entry name" value="FRUCTOSE-2,6-BISPHOSPHATASE TIGAR"/>
    <property type="match status" value="1"/>
</dbReference>
<dbReference type="GO" id="GO:0005829">
    <property type="term" value="C:cytosol"/>
    <property type="evidence" value="ECO:0007669"/>
    <property type="project" value="TreeGrafter"/>
</dbReference>
<dbReference type="Gene3D" id="3.40.50.1240">
    <property type="entry name" value="Phosphoglycerate mutase-like"/>
    <property type="match status" value="1"/>
</dbReference>
<dbReference type="PANTHER" id="PTHR46517">
    <property type="entry name" value="FRUCTOSE-2,6-BISPHOSPHATASE TIGAR"/>
    <property type="match status" value="1"/>
</dbReference>
<dbReference type="SMART" id="SM00855">
    <property type="entry name" value="PGAM"/>
    <property type="match status" value="1"/>
</dbReference>
<dbReference type="OrthoDB" id="4697614at2"/>
<dbReference type="RefSeq" id="WP_094668142.1">
    <property type="nucleotide sequence ID" value="NZ_MWWW01000022.1"/>
</dbReference>
<dbReference type="CDD" id="cd07067">
    <property type="entry name" value="HP_PGM_like"/>
    <property type="match status" value="1"/>
</dbReference>
<comment type="caution">
    <text evidence="3">The sequence shown here is derived from an EMBL/GenBank/DDBJ whole genome shotgun (WGS) entry which is preliminary data.</text>
</comment>
<organism evidence="3 4">
    <name type="scientific">Bifidobacterium myosotis</name>
    <dbReference type="NCBI Taxonomy" id="1630166"/>
    <lineage>
        <taxon>Bacteria</taxon>
        <taxon>Bacillati</taxon>
        <taxon>Actinomycetota</taxon>
        <taxon>Actinomycetes</taxon>
        <taxon>Bifidobacteriales</taxon>
        <taxon>Bifidobacteriaceae</taxon>
        <taxon>Bifidobacterium</taxon>
    </lineage>
</organism>
<evidence type="ECO:0000313" key="4">
    <source>
        <dbReference type="Proteomes" id="UP000216871"/>
    </source>
</evidence>
<dbReference type="GO" id="GO:0043456">
    <property type="term" value="P:regulation of pentose-phosphate shunt"/>
    <property type="evidence" value="ECO:0007669"/>
    <property type="project" value="TreeGrafter"/>
</dbReference>
<name>A0A261FGK8_9BIFI</name>
<dbReference type="InterPro" id="IPR013078">
    <property type="entry name" value="His_Pase_superF_clade-1"/>
</dbReference>
<keyword evidence="4" id="KW-1185">Reference proteome</keyword>
<reference evidence="3 4" key="1">
    <citation type="journal article" date="2017" name="BMC Genomics">
        <title>Comparative genomic and phylogenomic analyses of the Bifidobacteriaceae family.</title>
        <authorList>
            <person name="Lugli G.A."/>
            <person name="Milani C."/>
            <person name="Turroni F."/>
            <person name="Duranti S."/>
            <person name="Mancabelli L."/>
            <person name="Mangifesta M."/>
            <person name="Ferrario C."/>
            <person name="Modesto M."/>
            <person name="Mattarelli P."/>
            <person name="Jiri K."/>
            <person name="van Sinderen D."/>
            <person name="Ventura M."/>
        </authorList>
    </citation>
    <scope>NUCLEOTIDE SEQUENCE [LARGE SCALE GENOMIC DNA]</scope>
    <source>
        <strain evidence="3 4">DSM 100196</strain>
    </source>
</reference>
<dbReference type="AlphaFoldDB" id="A0A261FGK8"/>
<sequence length="321" mass="35295">MIDEVMMLRHGRTQYNLAHRLQGQIDVPLDIVGQWQADQAGYALASRYYWAKVNRLAADPARIAQPGPDAAARTDIRQWQEAPAAARRMVVVSSDLFRAQQTAHAFADLLGLEVRLDARLRERSFGQWEGFTRAEIKAQDAEAYASWKRHTGGETKYGVESRAQVGERGAAAVRSLIREYDDSAIKDSAMKDRSDSEAGTRAAADAAASRNAAGVEPSGADDAAGIRTTLMLVGHGSWITATIANLLELDPNGMNSLGGMRNACWCRLKVRHTVNGRPVSEPLFELEEYNKAPAIADVADWENGPAELRGPNMPDWRPLVW</sequence>
<protein>
    <submittedName>
        <fullName evidence="3">Phosphoglycerate mutase</fullName>
    </submittedName>
</protein>
<dbReference type="GO" id="GO:0004331">
    <property type="term" value="F:fructose-2,6-bisphosphate 2-phosphatase activity"/>
    <property type="evidence" value="ECO:0007669"/>
    <property type="project" value="TreeGrafter"/>
</dbReference>
<evidence type="ECO:0000256" key="1">
    <source>
        <dbReference type="ARBA" id="ARBA00022801"/>
    </source>
</evidence>
<gene>
    <name evidence="3" type="ORF">BMYO_1731</name>
</gene>